<evidence type="ECO:0000259" key="1">
    <source>
        <dbReference type="Pfam" id="PF21217"/>
    </source>
</evidence>
<dbReference type="Pfam" id="PF21217">
    <property type="entry name" value="PaaA2"/>
    <property type="match status" value="1"/>
</dbReference>
<evidence type="ECO:0000313" key="2">
    <source>
        <dbReference type="EMBL" id="KDR32964.1"/>
    </source>
</evidence>
<dbReference type="AlphaFoldDB" id="A0A656QUP0"/>
<evidence type="ECO:0000313" key="3">
    <source>
        <dbReference type="Proteomes" id="UP000027451"/>
    </source>
</evidence>
<gene>
    <name evidence="2" type="ORF">BG60_12870</name>
</gene>
<feature type="domain" description="Stability determinant" evidence="1">
    <location>
        <begin position="16"/>
        <end position="48"/>
    </location>
</feature>
<keyword evidence="3" id="KW-1185">Reference proteome</keyword>
<organism evidence="2 3">
    <name type="scientific">Caballeronia zhejiangensis</name>
    <dbReference type="NCBI Taxonomy" id="871203"/>
    <lineage>
        <taxon>Bacteria</taxon>
        <taxon>Pseudomonadati</taxon>
        <taxon>Pseudomonadota</taxon>
        <taxon>Betaproteobacteria</taxon>
        <taxon>Burkholderiales</taxon>
        <taxon>Burkholderiaceae</taxon>
        <taxon>Caballeronia</taxon>
    </lineage>
</organism>
<dbReference type="Gene3D" id="6.20.450.20">
    <property type="match status" value="1"/>
</dbReference>
<name>A0A656QUP0_9BURK</name>
<protein>
    <recommendedName>
        <fullName evidence="1">Stability determinant domain-containing protein</fullName>
    </recommendedName>
</protein>
<reference evidence="2 3" key="1">
    <citation type="submission" date="2014-03" db="EMBL/GenBank/DDBJ databases">
        <title>Draft Genome Sequences of Four Burkholderia Strains.</title>
        <authorList>
            <person name="Liu X.Y."/>
            <person name="Li C.X."/>
            <person name="Xu J.H."/>
        </authorList>
    </citation>
    <scope>NUCLEOTIDE SEQUENCE [LARGE SCALE GENOMIC DNA]</scope>
    <source>
        <strain evidence="2 3">OP-1</strain>
    </source>
</reference>
<sequence>MDKRLDPLISELDSLEEAELYDAWFRAEVEASLADPEPSIPNDQVFAEMDALVAAKRKARNAR</sequence>
<dbReference type="EMBL" id="JFHD01000002">
    <property type="protein sequence ID" value="KDR32964.1"/>
    <property type="molecule type" value="Genomic_DNA"/>
</dbReference>
<dbReference type="InterPro" id="IPR048851">
    <property type="entry name" value="PaaA2_dom"/>
</dbReference>
<dbReference type="OrthoDB" id="1666683at2"/>
<accession>A0A656QUP0</accession>
<dbReference type="Proteomes" id="UP000027451">
    <property type="component" value="Unassembled WGS sequence"/>
</dbReference>
<proteinExistence type="predicted"/>
<comment type="caution">
    <text evidence="2">The sequence shown here is derived from an EMBL/GenBank/DDBJ whole genome shotgun (WGS) entry which is preliminary data.</text>
</comment>
<dbReference type="RefSeq" id="WP_008351825.1">
    <property type="nucleotide sequence ID" value="NZ_CP084283.1"/>
</dbReference>